<dbReference type="SMART" id="SM00325">
    <property type="entry name" value="RhoGEF"/>
    <property type="match status" value="1"/>
</dbReference>
<name>A0A9Q0LFT0_ANAIG</name>
<feature type="domain" description="DH" evidence="1">
    <location>
        <begin position="68"/>
        <end position="270"/>
    </location>
</feature>
<dbReference type="InterPro" id="IPR000219">
    <property type="entry name" value="DH_dom"/>
</dbReference>
<protein>
    <submittedName>
        <fullName evidence="2">Protein vav</fullName>
    </submittedName>
</protein>
<reference evidence="2" key="1">
    <citation type="submission" date="2022-10" db="EMBL/GenBank/DDBJ databases">
        <title>Novel sulphate-reducing endosymbionts in the free-living metamonad Anaeramoeba.</title>
        <authorList>
            <person name="Jerlstrom-Hultqvist J."/>
            <person name="Cepicka I."/>
            <person name="Gallot-Lavallee L."/>
            <person name="Salas-Leiva D."/>
            <person name="Curtis B.A."/>
            <person name="Zahonova K."/>
            <person name="Pipaliya S."/>
            <person name="Dacks J."/>
            <person name="Roger A.J."/>
        </authorList>
    </citation>
    <scope>NUCLEOTIDE SEQUENCE</scope>
    <source>
        <strain evidence="2">BMAN</strain>
    </source>
</reference>
<dbReference type="SUPFAM" id="SSF48065">
    <property type="entry name" value="DBL homology domain (DH-domain)"/>
    <property type="match status" value="1"/>
</dbReference>
<dbReference type="InterPro" id="IPR035899">
    <property type="entry name" value="DBL_dom_sf"/>
</dbReference>
<proteinExistence type="predicted"/>
<comment type="caution">
    <text evidence="2">The sequence shown here is derived from an EMBL/GenBank/DDBJ whole genome shotgun (WGS) entry which is preliminary data.</text>
</comment>
<keyword evidence="3" id="KW-1185">Reference proteome</keyword>
<dbReference type="Proteomes" id="UP001149090">
    <property type="component" value="Unassembled WGS sequence"/>
</dbReference>
<dbReference type="AlphaFoldDB" id="A0A9Q0LFT0"/>
<dbReference type="GO" id="GO:0005737">
    <property type="term" value="C:cytoplasm"/>
    <property type="evidence" value="ECO:0007669"/>
    <property type="project" value="TreeGrafter"/>
</dbReference>
<accession>A0A9Q0LFT0</accession>
<sequence length="270" mass="32895">MKIQHFGSSKKLPKLNIPRRLTISFFKQKSIKQSKLLPLYFAQDNDIAIFEHNKNSRIQEKYPNVDTLNTEFVFHLIKDETNFIKLLKKFIEDFIEKLESKEVISKNIQSLLFENIKELYENQTKFIQKLHLEAKKRLPNMIYLCFQDFNFIPFKRYIQKFEVILYLFEDLCKTDEHFSQICKDLEKEMREKLNLLLFCPFQRIDQYYLTIYKFLSNLDPKSDIYSISYPIFQEILEISEEPNFHPYLYLFEHQNELGYIQHQIEGFERF</sequence>
<dbReference type="Gene3D" id="1.20.900.10">
    <property type="entry name" value="Dbl homology (DH) domain"/>
    <property type="match status" value="1"/>
</dbReference>
<evidence type="ECO:0000313" key="2">
    <source>
        <dbReference type="EMBL" id="KAJ5071055.1"/>
    </source>
</evidence>
<dbReference type="PROSITE" id="PS50010">
    <property type="entry name" value="DH_2"/>
    <property type="match status" value="1"/>
</dbReference>
<dbReference type="GO" id="GO:0005085">
    <property type="term" value="F:guanyl-nucleotide exchange factor activity"/>
    <property type="evidence" value="ECO:0007669"/>
    <property type="project" value="InterPro"/>
</dbReference>
<gene>
    <name evidence="2" type="ORF">M0811_02037</name>
</gene>
<evidence type="ECO:0000259" key="1">
    <source>
        <dbReference type="PROSITE" id="PS50010"/>
    </source>
</evidence>
<dbReference type="GO" id="GO:0016477">
    <property type="term" value="P:cell migration"/>
    <property type="evidence" value="ECO:0007669"/>
    <property type="project" value="TreeGrafter"/>
</dbReference>
<dbReference type="Pfam" id="PF00621">
    <property type="entry name" value="RhoGEF"/>
    <property type="match status" value="1"/>
</dbReference>
<dbReference type="EMBL" id="JAPDFW010000092">
    <property type="protein sequence ID" value="KAJ5071055.1"/>
    <property type="molecule type" value="Genomic_DNA"/>
</dbReference>
<organism evidence="2 3">
    <name type="scientific">Anaeramoeba ignava</name>
    <name type="common">Anaerobic marine amoeba</name>
    <dbReference type="NCBI Taxonomy" id="1746090"/>
    <lineage>
        <taxon>Eukaryota</taxon>
        <taxon>Metamonada</taxon>
        <taxon>Anaeramoebidae</taxon>
        <taxon>Anaeramoeba</taxon>
    </lineage>
</organism>
<dbReference type="PANTHER" id="PTHR45818:SF3">
    <property type="entry name" value="PROTEIN VAV"/>
    <property type="match status" value="1"/>
</dbReference>
<dbReference type="PANTHER" id="PTHR45818">
    <property type="entry name" value="PROTEIN VAV"/>
    <property type="match status" value="1"/>
</dbReference>
<evidence type="ECO:0000313" key="3">
    <source>
        <dbReference type="Proteomes" id="UP001149090"/>
    </source>
</evidence>